<name>A0ABW9XAK7_9SPHN</name>
<evidence type="ECO:0000256" key="1">
    <source>
        <dbReference type="SAM" id="MobiDB-lite"/>
    </source>
</evidence>
<gene>
    <name evidence="2" type="ORF">GTZ99_03080</name>
</gene>
<organism evidence="2 3">
    <name type="scientific">Novosphingobium ovatum</name>
    <dbReference type="NCBI Taxonomy" id="1908523"/>
    <lineage>
        <taxon>Bacteria</taxon>
        <taxon>Pseudomonadati</taxon>
        <taxon>Pseudomonadota</taxon>
        <taxon>Alphaproteobacteria</taxon>
        <taxon>Sphingomonadales</taxon>
        <taxon>Sphingomonadaceae</taxon>
        <taxon>Novosphingobium</taxon>
    </lineage>
</organism>
<proteinExistence type="predicted"/>
<dbReference type="Proteomes" id="UP000753724">
    <property type="component" value="Unassembled WGS sequence"/>
</dbReference>
<dbReference type="Pfam" id="PF10109">
    <property type="entry name" value="Phage_TAC_7"/>
    <property type="match status" value="1"/>
</dbReference>
<accession>A0ABW9XAK7</accession>
<dbReference type="RefSeq" id="WP_161716796.1">
    <property type="nucleotide sequence ID" value="NZ_JAAAPO010000001.1"/>
</dbReference>
<sequence length="129" mass="14156">MTDTPIPTEPATDASIADAAAPAPRPRTHTIILTDPIQRGSTQITQITLRKPKAFELDGLSMPDIGMMQTKTVIELVTRFSEPTLTKVEARNLDGDDLMECAGAFRDFFMTKAERQAFEAMIAQQMSGI</sequence>
<dbReference type="EMBL" id="JAAAPO010000001">
    <property type="protein sequence ID" value="NBC35535.1"/>
    <property type="molecule type" value="Genomic_DNA"/>
</dbReference>
<feature type="compositionally biased region" description="Low complexity" evidence="1">
    <location>
        <begin position="10"/>
        <end position="22"/>
    </location>
</feature>
<comment type="caution">
    <text evidence="2">The sequence shown here is derived from an EMBL/GenBank/DDBJ whole genome shotgun (WGS) entry which is preliminary data.</text>
</comment>
<protein>
    <submittedName>
        <fullName evidence="2">Phage tail assembly protein</fullName>
    </submittedName>
</protein>
<evidence type="ECO:0000313" key="2">
    <source>
        <dbReference type="EMBL" id="NBC35535.1"/>
    </source>
</evidence>
<keyword evidence="3" id="KW-1185">Reference proteome</keyword>
<reference evidence="3" key="1">
    <citation type="submission" date="2020-01" db="EMBL/GenBank/DDBJ databases">
        <title>Sphingomonas sp. strain CSW-10.</title>
        <authorList>
            <person name="Chen W.-M."/>
        </authorList>
    </citation>
    <scope>NUCLEOTIDE SEQUENCE [LARGE SCALE GENOMIC DNA]</scope>
    <source>
        <strain evidence="3">FSY-8</strain>
    </source>
</reference>
<feature type="region of interest" description="Disordered" evidence="1">
    <location>
        <begin position="1"/>
        <end position="25"/>
    </location>
</feature>
<dbReference type="InterPro" id="IPR019289">
    <property type="entry name" value="Phage_tail_E/E"/>
</dbReference>
<evidence type="ECO:0000313" key="3">
    <source>
        <dbReference type="Proteomes" id="UP000753724"/>
    </source>
</evidence>